<dbReference type="Proteomes" id="UP000663862">
    <property type="component" value="Unassembled WGS sequence"/>
</dbReference>
<evidence type="ECO:0000313" key="16">
    <source>
        <dbReference type="Proteomes" id="UP000663872"/>
    </source>
</evidence>
<evidence type="ECO:0000256" key="1">
    <source>
        <dbReference type="ARBA" id="ARBA00022536"/>
    </source>
</evidence>
<keyword evidence="6" id="KW-1133">Transmembrane helix</keyword>
<dbReference type="EMBL" id="CAJOBP010004453">
    <property type="protein sequence ID" value="CAF4440603.1"/>
    <property type="molecule type" value="Genomic_DNA"/>
</dbReference>
<dbReference type="EMBL" id="CAJNYD010002567">
    <property type="protein sequence ID" value="CAF3429614.1"/>
    <property type="molecule type" value="Genomic_DNA"/>
</dbReference>
<dbReference type="EMBL" id="CAJOBO010002471">
    <property type="protein sequence ID" value="CAF4452649.1"/>
    <property type="molecule type" value="Genomic_DNA"/>
</dbReference>
<dbReference type="Proteomes" id="UP000663872">
    <property type="component" value="Unassembled WGS sequence"/>
</dbReference>
<dbReference type="OrthoDB" id="283575at2759"/>
<organism evidence="8 16">
    <name type="scientific">Rotaria socialis</name>
    <dbReference type="NCBI Taxonomy" id="392032"/>
    <lineage>
        <taxon>Eukaryota</taxon>
        <taxon>Metazoa</taxon>
        <taxon>Spiralia</taxon>
        <taxon>Gnathifera</taxon>
        <taxon>Rotifera</taxon>
        <taxon>Eurotatoria</taxon>
        <taxon>Bdelloidea</taxon>
        <taxon>Philodinida</taxon>
        <taxon>Philodinidae</taxon>
        <taxon>Rotaria</taxon>
    </lineage>
</organism>
<evidence type="ECO:0000256" key="4">
    <source>
        <dbReference type="ARBA" id="ARBA00023157"/>
    </source>
</evidence>
<dbReference type="EMBL" id="CAJNYU010002266">
    <property type="protein sequence ID" value="CAF3525623.1"/>
    <property type="molecule type" value="Genomic_DNA"/>
</dbReference>
<evidence type="ECO:0000313" key="17">
    <source>
        <dbReference type="Proteomes" id="UP000663873"/>
    </source>
</evidence>
<evidence type="ECO:0000313" key="10">
    <source>
        <dbReference type="EMBL" id="CAF3475617.1"/>
    </source>
</evidence>
<dbReference type="AlphaFoldDB" id="A0A817W3L2"/>
<proteinExistence type="predicted"/>
<sequence length="262" mass="30123">MCFPTTVLTTENIPVTSTTTSTTTTTTTTAAERWTPTSIFECQNNSYIGTYCNITNDPCKISQPCENQGICYLNETHQFRYMCRCPIGYFGDRCEHDNRICKNNTCWHDGKCVEHTETVAIDNKTTFKCTCEPGYDGSYCELVDNMCINITCENNGVCFSSHLEWKCRCLDSSLYSGKYCEMKSASLKIKQALSKSFASIAIAAIITVFLFVFIMDILKYVFHIDPVDRERRLMQSKRTKRQLKKPKKQQRRKVHAKLYYIS</sequence>
<dbReference type="EMBL" id="CAJNYT010000420">
    <property type="protein sequence ID" value="CAF3348066.1"/>
    <property type="molecule type" value="Genomic_DNA"/>
</dbReference>
<dbReference type="GO" id="GO:0005886">
    <property type="term" value="C:plasma membrane"/>
    <property type="evidence" value="ECO:0007669"/>
    <property type="project" value="TreeGrafter"/>
</dbReference>
<dbReference type="Gene3D" id="2.10.25.10">
    <property type="entry name" value="Laminin"/>
    <property type="match status" value="2"/>
</dbReference>
<gene>
    <name evidence="11" type="ORF">FME351_LOCUS18202</name>
    <name evidence="8" type="ORF">GRG538_LOCUS5257</name>
    <name evidence="13" type="ORF">HFQ381_LOCUS24011</name>
    <name evidence="9" type="ORF">LUA448_LOCUS20214</name>
    <name evidence="15" type="ORF">QYT958_LOCUS15085</name>
    <name evidence="10" type="ORF">TIS948_LOCUS33658</name>
    <name evidence="14" type="ORF">TSG867_LOCUS26081</name>
    <name evidence="12" type="ORF">UJA718_LOCUS22063</name>
</gene>
<comment type="caution">
    <text evidence="8">The sequence shown here is derived from an EMBL/GenBank/DDBJ whole genome shotgun (WGS) entry which is preliminary data.</text>
</comment>
<dbReference type="PANTHER" id="PTHR24049:SF22">
    <property type="entry name" value="DROSOPHILA CRUMBS HOMOLOG"/>
    <property type="match status" value="1"/>
</dbReference>
<dbReference type="SMART" id="SM00181">
    <property type="entry name" value="EGF"/>
    <property type="match status" value="3"/>
</dbReference>
<comment type="caution">
    <text evidence="5">Lacks conserved residue(s) required for the propagation of feature annotation.</text>
</comment>
<dbReference type="PROSITE" id="PS01186">
    <property type="entry name" value="EGF_2"/>
    <property type="match status" value="2"/>
</dbReference>
<evidence type="ECO:0000256" key="2">
    <source>
        <dbReference type="ARBA" id="ARBA00022729"/>
    </source>
</evidence>
<dbReference type="EMBL" id="CAJOBQ010002669">
    <property type="protein sequence ID" value="CAF4572975.1"/>
    <property type="molecule type" value="Genomic_DNA"/>
</dbReference>
<dbReference type="Proteomes" id="UP000663825">
    <property type="component" value="Unassembled WGS sequence"/>
</dbReference>
<keyword evidence="6" id="KW-0812">Transmembrane</keyword>
<feature type="domain" description="EGF-like" evidence="7">
    <location>
        <begin position="143"/>
        <end position="181"/>
    </location>
</feature>
<dbReference type="PANTHER" id="PTHR24049">
    <property type="entry name" value="CRUMBS FAMILY MEMBER"/>
    <property type="match status" value="1"/>
</dbReference>
<keyword evidence="1 5" id="KW-0245">EGF-like domain</keyword>
<dbReference type="Proteomes" id="UP000663851">
    <property type="component" value="Unassembled WGS sequence"/>
</dbReference>
<dbReference type="InterPro" id="IPR051022">
    <property type="entry name" value="Notch_Cell-Fate_Det"/>
</dbReference>
<evidence type="ECO:0000313" key="12">
    <source>
        <dbReference type="EMBL" id="CAF4440603.1"/>
    </source>
</evidence>
<evidence type="ECO:0000313" key="9">
    <source>
        <dbReference type="EMBL" id="CAF3429614.1"/>
    </source>
</evidence>
<dbReference type="PROSITE" id="PS00022">
    <property type="entry name" value="EGF_1"/>
    <property type="match status" value="2"/>
</dbReference>
<evidence type="ECO:0000313" key="11">
    <source>
        <dbReference type="EMBL" id="CAF3525623.1"/>
    </source>
</evidence>
<keyword evidence="17" id="KW-1185">Reference proteome</keyword>
<dbReference type="GO" id="GO:0045197">
    <property type="term" value="P:establishment or maintenance of epithelial cell apical/basal polarity"/>
    <property type="evidence" value="ECO:0007669"/>
    <property type="project" value="TreeGrafter"/>
</dbReference>
<evidence type="ECO:0000256" key="3">
    <source>
        <dbReference type="ARBA" id="ARBA00022737"/>
    </source>
</evidence>
<dbReference type="EMBL" id="CAJNXB010006282">
    <property type="protein sequence ID" value="CAF3475617.1"/>
    <property type="molecule type" value="Genomic_DNA"/>
</dbReference>
<evidence type="ECO:0000313" key="13">
    <source>
        <dbReference type="EMBL" id="CAF4452649.1"/>
    </source>
</evidence>
<evidence type="ECO:0000313" key="8">
    <source>
        <dbReference type="EMBL" id="CAF3348066.1"/>
    </source>
</evidence>
<keyword evidence="4 5" id="KW-1015">Disulfide bond</keyword>
<feature type="disulfide bond" evidence="5">
    <location>
        <begin position="131"/>
        <end position="140"/>
    </location>
</feature>
<evidence type="ECO:0000259" key="7">
    <source>
        <dbReference type="PROSITE" id="PS50026"/>
    </source>
</evidence>
<evidence type="ECO:0000256" key="6">
    <source>
        <dbReference type="SAM" id="Phobius"/>
    </source>
</evidence>
<dbReference type="Proteomes" id="UP000663873">
    <property type="component" value="Unassembled WGS sequence"/>
</dbReference>
<dbReference type="GO" id="GO:0032991">
    <property type="term" value="C:protein-containing complex"/>
    <property type="evidence" value="ECO:0007669"/>
    <property type="project" value="TreeGrafter"/>
</dbReference>
<accession>A0A817W3L2</accession>
<evidence type="ECO:0000256" key="5">
    <source>
        <dbReference type="PROSITE-ProRule" id="PRU00076"/>
    </source>
</evidence>
<evidence type="ECO:0000313" key="15">
    <source>
        <dbReference type="EMBL" id="CAF4654726.1"/>
    </source>
</evidence>
<dbReference type="InterPro" id="IPR000742">
    <property type="entry name" value="EGF"/>
</dbReference>
<evidence type="ECO:0000313" key="14">
    <source>
        <dbReference type="EMBL" id="CAF4572975.1"/>
    </source>
</evidence>
<reference evidence="8" key="1">
    <citation type="submission" date="2021-02" db="EMBL/GenBank/DDBJ databases">
        <authorList>
            <person name="Nowell W R."/>
        </authorList>
    </citation>
    <scope>NUCLEOTIDE SEQUENCE</scope>
</reference>
<feature type="domain" description="EGF-like" evidence="7">
    <location>
        <begin position="97"/>
        <end position="141"/>
    </location>
</feature>
<name>A0A817W3L2_9BILA</name>
<feature type="domain" description="EGF-like" evidence="7">
    <location>
        <begin position="55"/>
        <end position="95"/>
    </location>
</feature>
<dbReference type="GO" id="GO:0007157">
    <property type="term" value="P:heterophilic cell-cell adhesion via plasma membrane cell adhesion molecules"/>
    <property type="evidence" value="ECO:0007669"/>
    <property type="project" value="TreeGrafter"/>
</dbReference>
<feature type="transmembrane region" description="Helical" evidence="6">
    <location>
        <begin position="197"/>
        <end position="222"/>
    </location>
</feature>
<feature type="disulfide bond" evidence="5">
    <location>
        <begin position="85"/>
        <end position="94"/>
    </location>
</feature>
<keyword evidence="6" id="KW-0472">Membrane</keyword>
<dbReference type="Proteomes" id="UP000663848">
    <property type="component" value="Unassembled WGS sequence"/>
</dbReference>
<dbReference type="PROSITE" id="PS50026">
    <property type="entry name" value="EGF_3"/>
    <property type="match status" value="3"/>
</dbReference>
<keyword evidence="3" id="KW-0677">Repeat</keyword>
<dbReference type="EMBL" id="CAJOBR010002066">
    <property type="protein sequence ID" value="CAF4654726.1"/>
    <property type="molecule type" value="Genomic_DNA"/>
</dbReference>
<dbReference type="SUPFAM" id="SSF57196">
    <property type="entry name" value="EGF/Laminin"/>
    <property type="match status" value="2"/>
</dbReference>
<protein>
    <recommendedName>
        <fullName evidence="7">EGF-like domain-containing protein</fullName>
    </recommendedName>
</protein>
<keyword evidence="2" id="KW-0732">Signal</keyword>
<dbReference type="Pfam" id="PF00008">
    <property type="entry name" value="EGF"/>
    <property type="match status" value="2"/>
</dbReference>
<dbReference type="Proteomes" id="UP000663869">
    <property type="component" value="Unassembled WGS sequence"/>
</dbReference>
<dbReference type="Proteomes" id="UP000663833">
    <property type="component" value="Unassembled WGS sequence"/>
</dbReference>